<organism evidence="5 6">
    <name type="scientific">Herpetosiphon gulosus</name>
    <dbReference type="NCBI Taxonomy" id="1973496"/>
    <lineage>
        <taxon>Bacteria</taxon>
        <taxon>Bacillati</taxon>
        <taxon>Chloroflexota</taxon>
        <taxon>Chloroflexia</taxon>
        <taxon>Herpetosiphonales</taxon>
        <taxon>Herpetosiphonaceae</taxon>
        <taxon>Herpetosiphon</taxon>
    </lineage>
</organism>
<evidence type="ECO:0000256" key="1">
    <source>
        <dbReference type="ARBA" id="ARBA00022741"/>
    </source>
</evidence>
<name>A0ABP9XA14_9CHLR</name>
<evidence type="ECO:0000256" key="3">
    <source>
        <dbReference type="PROSITE-ProRule" id="PRU00289"/>
    </source>
</evidence>
<dbReference type="InterPro" id="IPR002543">
    <property type="entry name" value="FtsK_dom"/>
</dbReference>
<feature type="domain" description="FtsK" evidence="4">
    <location>
        <begin position="96"/>
        <end position="285"/>
    </location>
</feature>
<comment type="caution">
    <text evidence="5">The sequence shown here is derived from an EMBL/GenBank/DDBJ whole genome shotgun (WGS) entry which is preliminary data.</text>
</comment>
<accession>A0ABP9XA14</accession>
<dbReference type="SUPFAM" id="SSF52540">
    <property type="entry name" value="P-loop containing nucleoside triphosphate hydrolases"/>
    <property type="match status" value="1"/>
</dbReference>
<evidence type="ECO:0000256" key="2">
    <source>
        <dbReference type="ARBA" id="ARBA00022840"/>
    </source>
</evidence>
<evidence type="ECO:0000313" key="5">
    <source>
        <dbReference type="EMBL" id="GAA5531413.1"/>
    </source>
</evidence>
<keyword evidence="1 3" id="KW-0547">Nucleotide-binding</keyword>
<dbReference type="InterPro" id="IPR050206">
    <property type="entry name" value="FtsK/SpoIIIE/SftA"/>
</dbReference>
<dbReference type="Proteomes" id="UP001428290">
    <property type="component" value="Unassembled WGS sequence"/>
</dbReference>
<keyword evidence="2 3" id="KW-0067">ATP-binding</keyword>
<sequence length="491" mass="53343">MIQTIVLMIALLFGAAAYVFRLKMQINQLQAQLITARASIPTAPPPPINKNIQLEPIALEGAGQALKAPPTTIQATLDNLKQEPPYSIPLGWYKAHNKVFLQTGRLVGDINHILISGQSDAGKDNAALNILLSLALTHTPQQVNFAIIDGKGLDWMGWQEKAHAWHVATDPEQIGDAMARLTAERQRRRAILAEAKATKWDHYQGGDLPMLVVFISELLLLENAVGSKNLTSWLNAELTAARAFGIRYIIATQNASNFSTQWRSQISLCMAGFQPLDSSDAPNTTMTAKELAERKLVAPSKLPSPSNGAGGVFVLVQSGDGINVRTSLISDQHRDYCLNQLPNLPKNDLHIKPKMSIDNDHEVLANLLNIGLEAVNAGATPTPSATLSATGRYTASQSQESAALQKTATRSADPFLPSNHDRPSATIALPFEDEIIPFTEQRRIIEAARSVSSRRQLCTELYNTTGGVKFTWVKNVCDALGLLQTTATVGK</sequence>
<dbReference type="PANTHER" id="PTHR22683">
    <property type="entry name" value="SPORULATION PROTEIN RELATED"/>
    <property type="match status" value="1"/>
</dbReference>
<evidence type="ECO:0000259" key="4">
    <source>
        <dbReference type="PROSITE" id="PS50901"/>
    </source>
</evidence>
<gene>
    <name evidence="5" type="ORF">Hgul01_05238</name>
</gene>
<dbReference type="Gene3D" id="3.40.50.300">
    <property type="entry name" value="P-loop containing nucleotide triphosphate hydrolases"/>
    <property type="match status" value="1"/>
</dbReference>
<dbReference type="PROSITE" id="PS50901">
    <property type="entry name" value="FTSK"/>
    <property type="match status" value="1"/>
</dbReference>
<dbReference type="EMBL" id="BAABRU010000049">
    <property type="protein sequence ID" value="GAA5531413.1"/>
    <property type="molecule type" value="Genomic_DNA"/>
</dbReference>
<protein>
    <recommendedName>
        <fullName evidence="4">FtsK domain-containing protein</fullName>
    </recommendedName>
</protein>
<proteinExistence type="predicted"/>
<dbReference type="InterPro" id="IPR027417">
    <property type="entry name" value="P-loop_NTPase"/>
</dbReference>
<dbReference type="PANTHER" id="PTHR22683:SF41">
    <property type="entry name" value="DNA TRANSLOCASE FTSK"/>
    <property type="match status" value="1"/>
</dbReference>
<dbReference type="Pfam" id="PF01580">
    <property type="entry name" value="FtsK_SpoIIIE"/>
    <property type="match status" value="1"/>
</dbReference>
<keyword evidence="6" id="KW-1185">Reference proteome</keyword>
<evidence type="ECO:0000313" key="6">
    <source>
        <dbReference type="Proteomes" id="UP001428290"/>
    </source>
</evidence>
<feature type="binding site" evidence="3">
    <location>
        <begin position="117"/>
        <end position="124"/>
    </location>
    <ligand>
        <name>ATP</name>
        <dbReference type="ChEBI" id="CHEBI:30616"/>
    </ligand>
</feature>
<reference evidence="5 6" key="1">
    <citation type="submission" date="2024-02" db="EMBL/GenBank/DDBJ databases">
        <title>Herpetosiphon gulosus NBRC 112829.</title>
        <authorList>
            <person name="Ichikawa N."/>
            <person name="Katano-Makiyama Y."/>
            <person name="Hidaka K."/>
        </authorList>
    </citation>
    <scope>NUCLEOTIDE SEQUENCE [LARGE SCALE GENOMIC DNA]</scope>
    <source>
        <strain evidence="5 6">NBRC 112829</strain>
    </source>
</reference>